<protein>
    <recommendedName>
        <fullName evidence="2">EZH2 N-terminal domain-containing protein</fullName>
    </recommendedName>
</protein>
<dbReference type="AlphaFoldDB" id="A0A6A6ERS1"/>
<dbReference type="EMBL" id="ML994612">
    <property type="protein sequence ID" value="KAF2194274.1"/>
    <property type="molecule type" value="Genomic_DNA"/>
</dbReference>
<feature type="region of interest" description="Disordered" evidence="1">
    <location>
        <begin position="1"/>
        <end position="72"/>
    </location>
</feature>
<feature type="compositionally biased region" description="Low complexity" evidence="1">
    <location>
        <begin position="1"/>
        <end position="26"/>
    </location>
</feature>
<dbReference type="InterPro" id="IPR040595">
    <property type="entry name" value="EZH2_N"/>
</dbReference>
<name>A0A6A6ERS1_9PEZI</name>
<feature type="domain" description="EZH2 N-terminal" evidence="2">
    <location>
        <begin position="138"/>
        <end position="196"/>
    </location>
</feature>
<feature type="compositionally biased region" description="Polar residues" evidence="1">
    <location>
        <begin position="50"/>
        <end position="68"/>
    </location>
</feature>
<evidence type="ECO:0000259" key="2">
    <source>
        <dbReference type="Pfam" id="PF18601"/>
    </source>
</evidence>
<keyword evidence="4" id="KW-1185">Reference proteome</keyword>
<organism evidence="3 4">
    <name type="scientific">Zopfia rhizophila CBS 207.26</name>
    <dbReference type="NCBI Taxonomy" id="1314779"/>
    <lineage>
        <taxon>Eukaryota</taxon>
        <taxon>Fungi</taxon>
        <taxon>Dikarya</taxon>
        <taxon>Ascomycota</taxon>
        <taxon>Pezizomycotina</taxon>
        <taxon>Dothideomycetes</taxon>
        <taxon>Dothideomycetes incertae sedis</taxon>
        <taxon>Zopfiaceae</taxon>
        <taxon>Zopfia</taxon>
    </lineage>
</organism>
<evidence type="ECO:0000313" key="3">
    <source>
        <dbReference type="EMBL" id="KAF2194274.1"/>
    </source>
</evidence>
<evidence type="ECO:0000256" key="1">
    <source>
        <dbReference type="SAM" id="MobiDB-lite"/>
    </source>
</evidence>
<reference evidence="3" key="1">
    <citation type="journal article" date="2020" name="Stud. Mycol.">
        <title>101 Dothideomycetes genomes: a test case for predicting lifestyles and emergence of pathogens.</title>
        <authorList>
            <person name="Haridas S."/>
            <person name="Albert R."/>
            <person name="Binder M."/>
            <person name="Bloem J."/>
            <person name="Labutti K."/>
            <person name="Salamov A."/>
            <person name="Andreopoulos B."/>
            <person name="Baker S."/>
            <person name="Barry K."/>
            <person name="Bills G."/>
            <person name="Bluhm B."/>
            <person name="Cannon C."/>
            <person name="Castanera R."/>
            <person name="Culley D."/>
            <person name="Daum C."/>
            <person name="Ezra D."/>
            <person name="Gonzalez J."/>
            <person name="Henrissat B."/>
            <person name="Kuo A."/>
            <person name="Liang C."/>
            <person name="Lipzen A."/>
            <person name="Lutzoni F."/>
            <person name="Magnuson J."/>
            <person name="Mondo S."/>
            <person name="Nolan M."/>
            <person name="Ohm R."/>
            <person name="Pangilinan J."/>
            <person name="Park H.-J."/>
            <person name="Ramirez L."/>
            <person name="Alfaro M."/>
            <person name="Sun H."/>
            <person name="Tritt A."/>
            <person name="Yoshinaga Y."/>
            <person name="Zwiers L.-H."/>
            <person name="Turgeon B."/>
            <person name="Goodwin S."/>
            <person name="Spatafora J."/>
            <person name="Crous P."/>
            <person name="Grigoriev I."/>
        </authorList>
    </citation>
    <scope>NUCLEOTIDE SEQUENCE</scope>
    <source>
        <strain evidence="3">CBS 207.26</strain>
    </source>
</reference>
<sequence length="203" mass="22406">MTASMQAEPAASSSASSSQSNRGSAQKPKDEVESATLPMRAGSAAKQYAASPTQQHSRQHSTPRTPTAHTPKVGWTIDRLEEQLREFARGIEYDSVRLTTRQVLLAWKKEAPARSHISKENWFDELKSKPVEPGKGTMKVKIKQLGPGRRGKQEKHKHFVIKCIKTNKDPVPSYAFHHVEISKKHTVSQHPAKLCPSLAGLGG</sequence>
<dbReference type="Pfam" id="PF18601">
    <property type="entry name" value="EZH2_N"/>
    <property type="match status" value="1"/>
</dbReference>
<evidence type="ECO:0000313" key="4">
    <source>
        <dbReference type="Proteomes" id="UP000800200"/>
    </source>
</evidence>
<accession>A0A6A6ERS1</accession>
<dbReference type="Proteomes" id="UP000800200">
    <property type="component" value="Unassembled WGS sequence"/>
</dbReference>
<gene>
    <name evidence="3" type="ORF">K469DRAFT_195120</name>
</gene>
<proteinExistence type="predicted"/>